<protein>
    <recommendedName>
        <fullName evidence="2">Organic solvent tolerance-like N-terminal domain-containing protein</fullName>
    </recommendedName>
</protein>
<feature type="compositionally biased region" description="Low complexity" evidence="1">
    <location>
        <begin position="594"/>
        <end position="609"/>
    </location>
</feature>
<name>A0A8E1UQT7_9BACT</name>
<dbReference type="Pfam" id="PF13100">
    <property type="entry name" value="OstA_2"/>
    <property type="match status" value="1"/>
</dbReference>
<dbReference type="Gene3D" id="2.60.450.10">
    <property type="entry name" value="Lipopolysaccharide (LPS) transport protein A like domain"/>
    <property type="match status" value="3"/>
</dbReference>
<reference evidence="3 4" key="1">
    <citation type="submission" date="2015-06" db="EMBL/GenBank/DDBJ databases">
        <title>Prevotella sp. 109, sp. nov., a novel member of the family Prevotellaceae isolated from human faeces.</title>
        <authorList>
            <person name="Shkoporov A.N."/>
            <person name="Chaplin A.V."/>
            <person name="Kafarskaia L.I."/>
            <person name="Efimov B.A."/>
        </authorList>
    </citation>
    <scope>NUCLEOTIDE SEQUENCE [LARGE SCALE GENOMIC DNA]</scope>
    <source>
        <strain evidence="3 4">109</strain>
    </source>
</reference>
<feature type="domain" description="Organic solvent tolerance-like N-terminal" evidence="2">
    <location>
        <begin position="46"/>
        <end position="203"/>
    </location>
</feature>
<evidence type="ECO:0000256" key="1">
    <source>
        <dbReference type="SAM" id="MobiDB-lite"/>
    </source>
</evidence>
<organism evidence="3 4">
    <name type="scientific">Xylanibacter rarus</name>
    <dbReference type="NCBI Taxonomy" id="1676614"/>
    <lineage>
        <taxon>Bacteria</taxon>
        <taxon>Pseudomonadati</taxon>
        <taxon>Bacteroidota</taxon>
        <taxon>Bacteroidia</taxon>
        <taxon>Bacteroidales</taxon>
        <taxon>Prevotellaceae</taxon>
        <taxon>Xylanibacter</taxon>
    </lineage>
</organism>
<dbReference type="AlphaFoldDB" id="A0A8E1UQT7"/>
<evidence type="ECO:0000313" key="3">
    <source>
        <dbReference type="EMBL" id="KOO66962.1"/>
    </source>
</evidence>
<evidence type="ECO:0000259" key="2">
    <source>
        <dbReference type="Pfam" id="PF13100"/>
    </source>
</evidence>
<feature type="compositionally biased region" description="Basic and acidic residues" evidence="1">
    <location>
        <begin position="625"/>
        <end position="639"/>
    </location>
</feature>
<proteinExistence type="predicted"/>
<dbReference type="RefSeq" id="WP_082335301.1">
    <property type="nucleotide sequence ID" value="NZ_LFQU01000041.1"/>
</dbReference>
<accession>A0A8E1UQT7</accession>
<dbReference type="Proteomes" id="UP000036951">
    <property type="component" value="Unassembled WGS sequence"/>
</dbReference>
<gene>
    <name evidence="3" type="ORF">ACU52_13510</name>
</gene>
<dbReference type="EMBL" id="LFQU01000041">
    <property type="protein sequence ID" value="KOO66962.1"/>
    <property type="molecule type" value="Genomic_DNA"/>
</dbReference>
<keyword evidence="4" id="KW-1185">Reference proteome</keyword>
<comment type="caution">
    <text evidence="3">The sequence shown here is derived from an EMBL/GenBank/DDBJ whole genome shotgun (WGS) entry which is preliminary data.</text>
</comment>
<dbReference type="InterPro" id="IPR005653">
    <property type="entry name" value="OstA-like_N"/>
</dbReference>
<sequence length="639" mass="72493">MTTNNRIKVLFSGHRILIVVLLCLFGLSVVQSRQPNKKKPRKSTNERVYLVHADVTNYDMFGDNPTAQVLKGRVAFRHNGARLFCDSAYLYQESNSFKAFGHVKMYQGDTLSLFSDYAYYDGNDQMAEARYNVVLKHRGTTLYTDSLNYDRLYGIGYFFEGGKMVDKKNVLVSDWGEYDTETRNAVFNYNVNLKNPKFVLTTDTLHYDTRTSMAHIVGPSKITSGKSTIYTSQGYYDTNKEKARLYGRSRLTNNGKELTGDSLFYNEKTGISQGFHNVVYKDSLNKNQLNSNYFWYNEKTGFAFATDSAVMMDFSQRDTLYLHSDTMKVYTFNINTDSVYRVAHCYNKVRAFRPDVQAVCDSLIYNTKDSCLIMYKDPITWNANRQLLGEVIEVFMKDSTIDRAHVINQALSIEQLPDSIHFNQISSREMFGYFENGEIRKTEAIGNVLAVYYLEEDKDSSLTNMAYIETDTMRMFMRNRQLETLWTCKSQNVMYPITQTPVAKSKLPSFAWFDYVRPLDKNDIFVWRGKKSGTELKNIPRRSAPLQHISSGSVVSVESEVKPVAGAEQSKPADGADAKQTSSADGASEKQKTASSPESKPESAPVPASDSVKDSDVQTAPGGETKTEAKTDVELKDNK</sequence>
<dbReference type="OrthoDB" id="9805931at2"/>
<evidence type="ECO:0000313" key="4">
    <source>
        <dbReference type="Proteomes" id="UP000036951"/>
    </source>
</evidence>
<feature type="region of interest" description="Disordered" evidence="1">
    <location>
        <begin position="549"/>
        <end position="639"/>
    </location>
</feature>